<dbReference type="Proteomes" id="UP000001070">
    <property type="component" value="Unassembled WGS sequence"/>
</dbReference>
<feature type="region of interest" description="Disordered" evidence="1">
    <location>
        <begin position="62"/>
        <end position="159"/>
    </location>
</feature>
<organism evidence="3">
    <name type="scientific">Drosophila grimshawi</name>
    <name type="common">Hawaiian fruit fly</name>
    <name type="synonym">Idiomyia grimshawi</name>
    <dbReference type="NCBI Taxonomy" id="7222"/>
    <lineage>
        <taxon>Eukaryota</taxon>
        <taxon>Metazoa</taxon>
        <taxon>Ecdysozoa</taxon>
        <taxon>Arthropoda</taxon>
        <taxon>Hexapoda</taxon>
        <taxon>Insecta</taxon>
        <taxon>Pterygota</taxon>
        <taxon>Neoptera</taxon>
        <taxon>Endopterygota</taxon>
        <taxon>Diptera</taxon>
        <taxon>Brachycera</taxon>
        <taxon>Muscomorpha</taxon>
        <taxon>Ephydroidea</taxon>
        <taxon>Drosophilidae</taxon>
        <taxon>Drosophila</taxon>
        <taxon>Hawaiian Drosophila</taxon>
    </lineage>
</organism>
<feature type="compositionally biased region" description="Low complexity" evidence="1">
    <location>
        <begin position="289"/>
        <end position="308"/>
    </location>
</feature>
<dbReference type="PANTHER" id="PTHR24330">
    <property type="entry name" value="HOMEOBOX PROTEIN BARH-LIKE"/>
    <property type="match status" value="1"/>
</dbReference>
<dbReference type="InterPro" id="IPR052145">
    <property type="entry name" value="Mediator/Homeobox_domain"/>
</dbReference>
<dbReference type="EMBL" id="CH916376">
    <property type="protein sequence ID" value="EDV95369.1"/>
    <property type="molecule type" value="Genomic_DNA"/>
</dbReference>
<reference evidence="2 3" key="1">
    <citation type="journal article" date="2007" name="Nature">
        <title>Evolution of genes and genomes on the Drosophila phylogeny.</title>
        <authorList>
            <consortium name="Drosophila 12 Genomes Consortium"/>
            <person name="Clark A.G."/>
            <person name="Eisen M.B."/>
            <person name="Smith D.R."/>
            <person name="Bergman C.M."/>
            <person name="Oliver B."/>
            <person name="Markow T.A."/>
            <person name="Kaufman T.C."/>
            <person name="Kellis M."/>
            <person name="Gelbart W."/>
            <person name="Iyer V.N."/>
            <person name="Pollard D.A."/>
            <person name="Sackton T.B."/>
            <person name="Larracuente A.M."/>
            <person name="Singh N.D."/>
            <person name="Abad J.P."/>
            <person name="Abt D.N."/>
            <person name="Adryan B."/>
            <person name="Aguade M."/>
            <person name="Akashi H."/>
            <person name="Anderson W.W."/>
            <person name="Aquadro C.F."/>
            <person name="Ardell D.H."/>
            <person name="Arguello R."/>
            <person name="Artieri C.G."/>
            <person name="Barbash D.A."/>
            <person name="Barker D."/>
            <person name="Barsanti P."/>
            <person name="Batterham P."/>
            <person name="Batzoglou S."/>
            <person name="Begun D."/>
            <person name="Bhutkar A."/>
            <person name="Blanco E."/>
            <person name="Bosak S.A."/>
            <person name="Bradley R.K."/>
            <person name="Brand A.D."/>
            <person name="Brent M.R."/>
            <person name="Brooks A.N."/>
            <person name="Brown R.H."/>
            <person name="Butlin R.K."/>
            <person name="Caggese C."/>
            <person name="Calvi B.R."/>
            <person name="Bernardo de Carvalho A."/>
            <person name="Caspi A."/>
            <person name="Castrezana S."/>
            <person name="Celniker S.E."/>
            <person name="Chang J.L."/>
            <person name="Chapple C."/>
            <person name="Chatterji S."/>
            <person name="Chinwalla A."/>
            <person name="Civetta A."/>
            <person name="Clifton S.W."/>
            <person name="Comeron J.M."/>
            <person name="Costello J.C."/>
            <person name="Coyne J.A."/>
            <person name="Daub J."/>
            <person name="David R.G."/>
            <person name="Delcher A.L."/>
            <person name="Delehaunty K."/>
            <person name="Do C.B."/>
            <person name="Ebling H."/>
            <person name="Edwards K."/>
            <person name="Eickbush T."/>
            <person name="Evans J.D."/>
            <person name="Filipski A."/>
            <person name="Findeiss S."/>
            <person name="Freyhult E."/>
            <person name="Fulton L."/>
            <person name="Fulton R."/>
            <person name="Garcia A.C."/>
            <person name="Gardiner A."/>
            <person name="Garfield D.A."/>
            <person name="Garvin B.E."/>
            <person name="Gibson G."/>
            <person name="Gilbert D."/>
            <person name="Gnerre S."/>
            <person name="Godfrey J."/>
            <person name="Good R."/>
            <person name="Gotea V."/>
            <person name="Gravely B."/>
            <person name="Greenberg A.J."/>
            <person name="Griffiths-Jones S."/>
            <person name="Gross S."/>
            <person name="Guigo R."/>
            <person name="Gustafson E.A."/>
            <person name="Haerty W."/>
            <person name="Hahn M.W."/>
            <person name="Halligan D.L."/>
            <person name="Halpern A.L."/>
            <person name="Halter G.M."/>
            <person name="Han M.V."/>
            <person name="Heger A."/>
            <person name="Hillier L."/>
            <person name="Hinrichs A.S."/>
            <person name="Holmes I."/>
            <person name="Hoskins R.A."/>
            <person name="Hubisz M.J."/>
            <person name="Hultmark D."/>
            <person name="Huntley M.A."/>
            <person name="Jaffe D.B."/>
            <person name="Jagadeeshan S."/>
            <person name="Jeck W.R."/>
            <person name="Johnson J."/>
            <person name="Jones C.D."/>
            <person name="Jordan W.C."/>
            <person name="Karpen G.H."/>
            <person name="Kataoka E."/>
            <person name="Keightley P.D."/>
            <person name="Kheradpour P."/>
            <person name="Kirkness E.F."/>
            <person name="Koerich L.B."/>
            <person name="Kristiansen K."/>
            <person name="Kudrna D."/>
            <person name="Kulathinal R.J."/>
            <person name="Kumar S."/>
            <person name="Kwok R."/>
            <person name="Lander E."/>
            <person name="Langley C.H."/>
            <person name="Lapoint R."/>
            <person name="Lazzaro B.P."/>
            <person name="Lee S.J."/>
            <person name="Levesque L."/>
            <person name="Li R."/>
            <person name="Lin C.F."/>
            <person name="Lin M.F."/>
            <person name="Lindblad-Toh K."/>
            <person name="Llopart A."/>
            <person name="Long M."/>
            <person name="Low L."/>
            <person name="Lozovsky E."/>
            <person name="Lu J."/>
            <person name="Luo M."/>
            <person name="Machado C.A."/>
            <person name="Makalowski W."/>
            <person name="Marzo M."/>
            <person name="Matsuda M."/>
            <person name="Matzkin L."/>
            <person name="McAllister B."/>
            <person name="McBride C.S."/>
            <person name="McKernan B."/>
            <person name="McKernan K."/>
            <person name="Mendez-Lago M."/>
            <person name="Minx P."/>
            <person name="Mollenhauer M.U."/>
            <person name="Montooth K."/>
            <person name="Mount S.M."/>
            <person name="Mu X."/>
            <person name="Myers E."/>
            <person name="Negre B."/>
            <person name="Newfeld S."/>
            <person name="Nielsen R."/>
            <person name="Noor M.A."/>
            <person name="O'Grady P."/>
            <person name="Pachter L."/>
            <person name="Papaceit M."/>
            <person name="Parisi M.J."/>
            <person name="Parisi M."/>
            <person name="Parts L."/>
            <person name="Pedersen J.S."/>
            <person name="Pesole G."/>
            <person name="Phillippy A.M."/>
            <person name="Ponting C.P."/>
            <person name="Pop M."/>
            <person name="Porcelli D."/>
            <person name="Powell J.R."/>
            <person name="Prohaska S."/>
            <person name="Pruitt K."/>
            <person name="Puig M."/>
            <person name="Quesneville H."/>
            <person name="Ram K.R."/>
            <person name="Rand D."/>
            <person name="Rasmussen M.D."/>
            <person name="Reed L.K."/>
            <person name="Reenan R."/>
            <person name="Reily A."/>
            <person name="Remington K.A."/>
            <person name="Rieger T.T."/>
            <person name="Ritchie M.G."/>
            <person name="Robin C."/>
            <person name="Rogers Y.H."/>
            <person name="Rohde C."/>
            <person name="Rozas J."/>
            <person name="Rubenfield M.J."/>
            <person name="Ruiz A."/>
            <person name="Russo S."/>
            <person name="Salzberg S.L."/>
            <person name="Sanchez-Gracia A."/>
            <person name="Saranga D.J."/>
            <person name="Sato H."/>
            <person name="Schaeffer S.W."/>
            <person name="Schatz M.C."/>
            <person name="Schlenke T."/>
            <person name="Schwartz R."/>
            <person name="Segarra C."/>
            <person name="Singh R.S."/>
            <person name="Sirot L."/>
            <person name="Sirota M."/>
            <person name="Sisneros N.B."/>
            <person name="Smith C.D."/>
            <person name="Smith T.F."/>
            <person name="Spieth J."/>
            <person name="Stage D.E."/>
            <person name="Stark A."/>
            <person name="Stephan W."/>
            <person name="Strausberg R.L."/>
            <person name="Strempel S."/>
            <person name="Sturgill D."/>
            <person name="Sutton G."/>
            <person name="Sutton G.G."/>
            <person name="Tao W."/>
            <person name="Teichmann S."/>
            <person name="Tobari Y.N."/>
            <person name="Tomimura Y."/>
            <person name="Tsolas J.M."/>
            <person name="Valente V.L."/>
            <person name="Venter E."/>
            <person name="Venter J.C."/>
            <person name="Vicario S."/>
            <person name="Vieira F.G."/>
            <person name="Vilella A.J."/>
            <person name="Villasante A."/>
            <person name="Walenz B."/>
            <person name="Wang J."/>
            <person name="Wasserman M."/>
            <person name="Watts T."/>
            <person name="Wilson D."/>
            <person name="Wilson R.K."/>
            <person name="Wing R.A."/>
            <person name="Wolfner M.F."/>
            <person name="Wong A."/>
            <person name="Wong G.K."/>
            <person name="Wu C.I."/>
            <person name="Wu G."/>
            <person name="Yamamoto D."/>
            <person name="Yang H.P."/>
            <person name="Yang S.P."/>
            <person name="Yorke J.A."/>
            <person name="Yoshida K."/>
            <person name="Zdobnov E."/>
            <person name="Zhang P."/>
            <person name="Zhang Y."/>
            <person name="Zimin A.V."/>
            <person name="Baldwin J."/>
            <person name="Abdouelleil A."/>
            <person name="Abdulkadir J."/>
            <person name="Abebe A."/>
            <person name="Abera B."/>
            <person name="Abreu J."/>
            <person name="Acer S.C."/>
            <person name="Aftuck L."/>
            <person name="Alexander A."/>
            <person name="An P."/>
            <person name="Anderson E."/>
            <person name="Anderson S."/>
            <person name="Arachi H."/>
            <person name="Azer M."/>
            <person name="Bachantsang P."/>
            <person name="Barry A."/>
            <person name="Bayul T."/>
            <person name="Berlin A."/>
            <person name="Bessette D."/>
            <person name="Bloom T."/>
            <person name="Blye J."/>
            <person name="Boguslavskiy L."/>
            <person name="Bonnet C."/>
            <person name="Boukhgalter B."/>
            <person name="Bourzgui I."/>
            <person name="Brown A."/>
            <person name="Cahill P."/>
            <person name="Channer S."/>
            <person name="Cheshatsang Y."/>
            <person name="Chuda L."/>
            <person name="Citroen M."/>
            <person name="Collymore A."/>
            <person name="Cooke P."/>
            <person name="Costello M."/>
            <person name="D'Aco K."/>
            <person name="Daza R."/>
            <person name="De Haan G."/>
            <person name="DeGray S."/>
            <person name="DeMaso C."/>
            <person name="Dhargay N."/>
            <person name="Dooley K."/>
            <person name="Dooley E."/>
            <person name="Doricent M."/>
            <person name="Dorje P."/>
            <person name="Dorjee K."/>
            <person name="Dupes A."/>
            <person name="Elong R."/>
            <person name="Falk J."/>
            <person name="Farina A."/>
            <person name="Faro S."/>
            <person name="Ferguson D."/>
            <person name="Fisher S."/>
            <person name="Foley C.D."/>
            <person name="Franke A."/>
            <person name="Friedrich D."/>
            <person name="Gadbois L."/>
            <person name="Gearin G."/>
            <person name="Gearin C.R."/>
            <person name="Giannoukos G."/>
            <person name="Goode T."/>
            <person name="Graham J."/>
            <person name="Grandbois E."/>
            <person name="Grewal S."/>
            <person name="Gyaltsen K."/>
            <person name="Hafez N."/>
            <person name="Hagos B."/>
            <person name="Hall J."/>
            <person name="Henson C."/>
            <person name="Hollinger A."/>
            <person name="Honan T."/>
            <person name="Huard M.D."/>
            <person name="Hughes L."/>
            <person name="Hurhula B."/>
            <person name="Husby M.E."/>
            <person name="Kamat A."/>
            <person name="Kanga B."/>
            <person name="Kashin S."/>
            <person name="Khazanovich D."/>
            <person name="Kisner P."/>
            <person name="Lance K."/>
            <person name="Lara M."/>
            <person name="Lee W."/>
            <person name="Lennon N."/>
            <person name="Letendre F."/>
            <person name="LeVine R."/>
            <person name="Lipovsky A."/>
            <person name="Liu X."/>
            <person name="Liu J."/>
            <person name="Liu S."/>
            <person name="Lokyitsang T."/>
            <person name="Lokyitsang Y."/>
            <person name="Lubonja R."/>
            <person name="Lui A."/>
            <person name="MacDonald P."/>
            <person name="Magnisalis V."/>
            <person name="Maru K."/>
            <person name="Matthews C."/>
            <person name="McCusker W."/>
            <person name="McDonough S."/>
            <person name="Mehta T."/>
            <person name="Meldrim J."/>
            <person name="Meneus L."/>
            <person name="Mihai O."/>
            <person name="Mihalev A."/>
            <person name="Mihova T."/>
            <person name="Mittelman R."/>
            <person name="Mlenga V."/>
            <person name="Montmayeur A."/>
            <person name="Mulrain L."/>
            <person name="Navidi A."/>
            <person name="Naylor J."/>
            <person name="Negash T."/>
            <person name="Nguyen T."/>
            <person name="Nguyen N."/>
            <person name="Nicol R."/>
            <person name="Norbu C."/>
            <person name="Norbu N."/>
            <person name="Novod N."/>
            <person name="O'Neill B."/>
            <person name="Osman S."/>
            <person name="Markiewicz E."/>
            <person name="Oyono O.L."/>
            <person name="Patti C."/>
            <person name="Phunkhang P."/>
            <person name="Pierre F."/>
            <person name="Priest M."/>
            <person name="Raghuraman S."/>
            <person name="Rege F."/>
            <person name="Reyes R."/>
            <person name="Rise C."/>
            <person name="Rogov P."/>
            <person name="Ross K."/>
            <person name="Ryan E."/>
            <person name="Settipalli S."/>
            <person name="Shea T."/>
            <person name="Sherpa N."/>
            <person name="Shi L."/>
            <person name="Shih D."/>
            <person name="Sparrow T."/>
            <person name="Spaulding J."/>
            <person name="Stalker J."/>
            <person name="Stange-Thomann N."/>
            <person name="Stavropoulos S."/>
            <person name="Stone C."/>
            <person name="Strader C."/>
            <person name="Tesfaye S."/>
            <person name="Thomson T."/>
            <person name="Thoulutsang Y."/>
            <person name="Thoulutsang D."/>
            <person name="Topham K."/>
            <person name="Topping I."/>
            <person name="Tsamla T."/>
            <person name="Vassiliev H."/>
            <person name="Vo A."/>
            <person name="Wangchuk T."/>
            <person name="Wangdi T."/>
            <person name="Weiand M."/>
            <person name="Wilkinson J."/>
            <person name="Wilson A."/>
            <person name="Yadav S."/>
            <person name="Young G."/>
            <person name="Yu Q."/>
            <person name="Zembek L."/>
            <person name="Zhong D."/>
            <person name="Zimmer A."/>
            <person name="Zwirko Z."/>
            <person name="Jaffe D.B."/>
            <person name="Alvarez P."/>
            <person name="Brockman W."/>
            <person name="Butler J."/>
            <person name="Chin C."/>
            <person name="Gnerre S."/>
            <person name="Grabherr M."/>
            <person name="Kleber M."/>
            <person name="Mauceli E."/>
            <person name="MacCallum I."/>
        </authorList>
    </citation>
    <scope>NUCLEOTIDE SEQUENCE [LARGE SCALE GENOMIC DNA]</scope>
    <source>
        <strain evidence="3">Tucson 15287-2541.00</strain>
    </source>
</reference>
<feature type="region of interest" description="Disordered" evidence="1">
    <location>
        <begin position="1"/>
        <end position="27"/>
    </location>
</feature>
<dbReference type="eggNOG" id="ENOG502T6Z3">
    <property type="taxonomic scope" value="Eukaryota"/>
</dbReference>
<feature type="compositionally biased region" description="Low complexity" evidence="1">
    <location>
        <begin position="9"/>
        <end position="22"/>
    </location>
</feature>
<dbReference type="OrthoDB" id="5239715at2759"/>
<sequence>MDTKLDARSQGLGPSQSQSQMQAQFPASFPDTFKHFFEIMNEEEEQIELFANLLENKVIPRDIHPMNNQRQRCGGSSRSHSRNNSPRGGQSHSHSHSQSQHPSAQHSPAQHSPAQHSSAQHSPATHSQHSQRQQHIQAHRNQQHEQYLGASRGRSGSTADMSRALDMARAEDDNEDDDESVTDYRVRHGISYRSGRGRRYSTGTAIIHRPALISTDSSGSSTASMIQFDMGTMPVARTAVRLPGRTDYSRRSLPSDGQYVRPDIDKNDHTMISRQQYMQQDIDLDAYHQQQQQQKQQQQRHLQQMRQGPDGEDSSRDSGPGPSSFFINRMLADGARERQQQLQQRHSVILERAFDFGKHRW</sequence>
<protein>
    <submittedName>
        <fullName evidence="2">GH17908</fullName>
    </submittedName>
</protein>
<evidence type="ECO:0000313" key="2">
    <source>
        <dbReference type="EMBL" id="EDV95369.1"/>
    </source>
</evidence>
<feature type="region of interest" description="Disordered" evidence="1">
    <location>
        <begin position="242"/>
        <end position="267"/>
    </location>
</feature>
<keyword evidence="3" id="KW-1185">Reference proteome</keyword>
<evidence type="ECO:0000313" key="3">
    <source>
        <dbReference type="Proteomes" id="UP000001070"/>
    </source>
</evidence>
<feature type="region of interest" description="Disordered" evidence="1">
    <location>
        <begin position="287"/>
        <end position="327"/>
    </location>
</feature>
<accession>B4JX93</accession>
<evidence type="ECO:0000256" key="1">
    <source>
        <dbReference type="SAM" id="MobiDB-lite"/>
    </source>
</evidence>
<feature type="compositionally biased region" description="Low complexity" evidence="1">
    <location>
        <begin position="68"/>
        <end position="140"/>
    </location>
</feature>
<gene>
    <name evidence="2" type="primary">Dgri\GH17908</name>
    <name evidence="2" type="ORF">Dgri_GH17908</name>
</gene>
<proteinExistence type="predicted"/>
<dbReference type="HOGENOM" id="CLU_676645_0_0_1"/>
<dbReference type="InParanoid" id="B4JX93"/>
<dbReference type="STRING" id="7222.B4JX93"/>
<name>B4JX93_DROGR</name>
<dbReference type="AlphaFoldDB" id="B4JX93"/>